<evidence type="ECO:0000256" key="16">
    <source>
        <dbReference type="SAM" id="MobiDB-lite"/>
    </source>
</evidence>
<feature type="region of interest" description="Disordered" evidence="16">
    <location>
        <begin position="1477"/>
        <end position="1500"/>
    </location>
</feature>
<feature type="domain" description="Response regulatory" evidence="19">
    <location>
        <begin position="1352"/>
        <end position="1472"/>
    </location>
</feature>
<keyword evidence="10 17" id="KW-1133">Transmembrane helix</keyword>
<dbReference type="Gene3D" id="1.10.287.130">
    <property type="match status" value="1"/>
</dbReference>
<proteinExistence type="predicted"/>
<dbReference type="InterPro" id="IPR049326">
    <property type="entry name" value="Rhodopsin_dom_fungi"/>
</dbReference>
<dbReference type="Pfam" id="PF02518">
    <property type="entry name" value="HATPase_c"/>
    <property type="match status" value="1"/>
</dbReference>
<feature type="region of interest" description="Disordered" evidence="16">
    <location>
        <begin position="1107"/>
        <end position="1173"/>
    </location>
</feature>
<evidence type="ECO:0000256" key="7">
    <source>
        <dbReference type="ARBA" id="ARBA00022741"/>
    </source>
</evidence>
<dbReference type="SUPFAM" id="SSF55874">
    <property type="entry name" value="ATPase domain of HSP90 chaperone/DNA topoisomerase II/histidine kinase"/>
    <property type="match status" value="1"/>
</dbReference>
<evidence type="ECO:0000256" key="3">
    <source>
        <dbReference type="ARBA" id="ARBA00012438"/>
    </source>
</evidence>
<dbReference type="FunFam" id="3.40.50.2300:FF:000289">
    <property type="entry name" value="Osmosensing histidine protein kinase SLN1"/>
    <property type="match status" value="1"/>
</dbReference>
<dbReference type="InterPro" id="IPR003661">
    <property type="entry name" value="HisK_dim/P_dom"/>
</dbReference>
<feature type="region of interest" description="Disordered" evidence="16">
    <location>
        <begin position="378"/>
        <end position="399"/>
    </location>
</feature>
<dbReference type="GO" id="GO:0007234">
    <property type="term" value="P:osmosensory signaling via phosphorelay pathway"/>
    <property type="evidence" value="ECO:0007669"/>
    <property type="project" value="UniProtKB-ARBA"/>
</dbReference>
<dbReference type="CDD" id="cd16922">
    <property type="entry name" value="HATPase_EvgS-ArcB-TorS-like"/>
    <property type="match status" value="1"/>
</dbReference>
<evidence type="ECO:0000256" key="17">
    <source>
        <dbReference type="SAM" id="Phobius"/>
    </source>
</evidence>
<evidence type="ECO:0000256" key="12">
    <source>
        <dbReference type="ARBA" id="ARBA00023136"/>
    </source>
</evidence>
<dbReference type="GO" id="GO:0005886">
    <property type="term" value="C:plasma membrane"/>
    <property type="evidence" value="ECO:0007669"/>
    <property type="project" value="TreeGrafter"/>
</dbReference>
<keyword evidence="6 17" id="KW-0812">Transmembrane</keyword>
<feature type="transmembrane region" description="Helical" evidence="17">
    <location>
        <begin position="765"/>
        <end position="784"/>
    </location>
</feature>
<keyword evidence="9" id="KW-0067">ATP-binding</keyword>
<feature type="compositionally biased region" description="Low complexity" evidence="16">
    <location>
        <begin position="1261"/>
        <end position="1272"/>
    </location>
</feature>
<feature type="transmembrane region" description="Helical" evidence="17">
    <location>
        <begin position="124"/>
        <end position="143"/>
    </location>
</feature>
<comment type="catalytic activity">
    <reaction evidence="1">
        <text>ATP + protein L-histidine = ADP + protein N-phospho-L-histidine.</text>
        <dbReference type="EC" id="2.7.13.3"/>
    </reaction>
</comment>
<comment type="subcellular location">
    <subcellularLocation>
        <location evidence="2">Membrane</location>
    </subcellularLocation>
</comment>
<reference evidence="20 21" key="1">
    <citation type="submission" date="2019-06" db="EMBL/GenBank/DDBJ databases">
        <authorList>
            <person name="Palmer J.M."/>
        </authorList>
    </citation>
    <scope>NUCLEOTIDE SEQUENCE [LARGE SCALE GENOMIC DNA]</scope>
    <source>
        <strain evidence="20 21">TWF106</strain>
    </source>
</reference>
<sequence>MENTVGWYERYNVEKPNPHNSFIFVPDYITNTWPAPNYDNPESRVTISRVVEPLTLGLACVAVGLRLCSRLIGSKKLFREDYWIIAAVFFCALKSAIVIASTTVGFGLHRYDIHPNDVRTLNKYYLMGILFYLACVMFTKASIILRYKRMFPPEVTHIRRTSQILVAGFFALFVVTATLMVNTCGPVPSLWIYENPGKCINVQVLYICNIAGNFIVDFAIYLLPIPYLWKLNLPKRQRLNLVVIFGLGFSVCCIALVELGVSIKLHDEGFFDWTWKGPVLWSCTAFELLFAITAASLPDLKALVAKFLPRLISHGSSDDHNFEAGISPRDGAQNLAIVNPAALSPNLLEGNRGSKRLSRPYWLRSQLEGSLFNNSIPSRRGSAVPSAEGDMGGTKQANDVEKAEKRVTMIFEEDTTAGSQSTVLGSEVEPSGSKSGRTLVAALKADQLSQALAILQNSIASVSSRLLIQGALKDYYAGNRPWNLWDDTITDIAVALETQPYLLQAVLWNRDLNETFANVTCSCALGINGTEPNGTFLAHGFQPVGSGFSWNGHDGFPDFLYPRPYNMTEREDERFEIITPATVQQFNFTFQGPVMVNETLYLASYTVPIFDQTNNSTRVHPLLGFFTIIVNIQILVDISNRRLGLDETGLMLVVGPDNPTNLWSGEHTSDDKVNGDTMFRFTLPAYEKPDIFGVSGPMNAWTTVIDTFHNGKGNPARADLSVRDISDHRFSVGFVLLDVPYLDWGVIIAQDYEEVLAPVIQLRNILLATIFGTLGVVILLVWPLSHIFVRPITRLSAATQNGKRSLSPRGRPDGFNSSLTTANSNGRIQRQSDAPGTSESVGRPANGQRRTSNVMKSAKGLVGFSKSVLLRPVTEVNLYEDQDDSRNTFRIPSKVPERSHLIQDELTELTHKFNRMTEELEVQYETLEERVRQRTVQLEEQRQIAETANEAKSRFIANITHELRTPLNGILGMCAVCLAEDDIVRIKQSLGIVYKSGELLLHLLTDLLTFSRTQIGGKAIPLDIKRFRITDIASQVLAIFEKQARDSKIKLGVTMIPEAALSDMVVMGDSNRILQIIINLISNALKFTPESGKVHLTITLGNEFKPIPIPSPITDSRDSSRNRQKSPTASKSLSEKSSDIQNEKPLATGSTSVPSNILESRKQPSVASESQPDPKSYIFEFKIQDTGPGIPIDQQQQIFEPFVQGELGLNRKYGGTGLGLSICKQLATLMSGTITLDSQEGVGSAFTLKIPLKHPKDGLTSSNVSSREGSVSLERTIDSGTGLSPVPGSKSSDRALDPTATNAERLAAFPQPRLVGFSQPFFAPSQEPQTASGGKVLLVNKKLGSTDAKNVRVLVAEDNKINQEVVIRMLKLEQIENITLADDGVEAVDRIKEAIESNQAFHIVFMDVQMPNLDGLESTRKIRELGYSAPIIALSALTEESNIKECLECGMNYFLAKPIRRPALKHVLRTYCPPIAEDEGQEELPSESAPKPTPMEPDLY</sequence>
<dbReference type="SMART" id="SM00387">
    <property type="entry name" value="HATPase_c"/>
    <property type="match status" value="1"/>
</dbReference>
<feature type="transmembrane region" description="Helical" evidence="17">
    <location>
        <begin position="279"/>
        <end position="300"/>
    </location>
</feature>
<protein>
    <recommendedName>
        <fullName evidence="3">histidine kinase</fullName>
        <ecNumber evidence="3">2.7.13.3</ecNumber>
    </recommendedName>
</protein>
<dbReference type="Proteomes" id="UP000472727">
    <property type="component" value="Unassembled WGS sequence"/>
</dbReference>
<evidence type="ECO:0000256" key="14">
    <source>
        <dbReference type="PROSITE-ProRule" id="PRU00169"/>
    </source>
</evidence>
<dbReference type="PRINTS" id="PR00344">
    <property type="entry name" value="BCTRLSENSOR"/>
</dbReference>
<keyword evidence="4 14" id="KW-0597">Phosphoprotein</keyword>
<dbReference type="InterPro" id="IPR004358">
    <property type="entry name" value="Sig_transdc_His_kin-like_C"/>
</dbReference>
<dbReference type="SUPFAM" id="SSF52172">
    <property type="entry name" value="CheY-like"/>
    <property type="match status" value="1"/>
</dbReference>
<keyword evidence="7" id="KW-0547">Nucleotide-binding</keyword>
<dbReference type="Gene3D" id="3.30.565.10">
    <property type="entry name" value="Histidine kinase-like ATPase, C-terminal domain"/>
    <property type="match status" value="1"/>
</dbReference>
<dbReference type="InterPro" id="IPR001789">
    <property type="entry name" value="Sig_transdc_resp-reg_receiver"/>
</dbReference>
<keyword evidence="11" id="KW-0902">Two-component regulatory system</keyword>
<keyword evidence="8 20" id="KW-0418">Kinase</keyword>
<dbReference type="PANTHER" id="PTHR43047:SF72">
    <property type="entry name" value="OSMOSENSING HISTIDINE PROTEIN KINASE SLN1"/>
    <property type="match status" value="1"/>
</dbReference>
<evidence type="ECO:0000256" key="11">
    <source>
        <dbReference type="ARBA" id="ARBA00023012"/>
    </source>
</evidence>
<dbReference type="CDD" id="cd00082">
    <property type="entry name" value="HisKA"/>
    <property type="match status" value="1"/>
</dbReference>
<evidence type="ECO:0000256" key="9">
    <source>
        <dbReference type="ARBA" id="ARBA00022840"/>
    </source>
</evidence>
<dbReference type="Pfam" id="PF20684">
    <property type="entry name" value="Fung_rhodopsin"/>
    <property type="match status" value="1"/>
</dbReference>
<feature type="region of interest" description="Disordered" evidence="16">
    <location>
        <begin position="1257"/>
        <end position="1297"/>
    </location>
</feature>
<feature type="transmembrane region" description="Helical" evidence="17">
    <location>
        <begin position="164"/>
        <end position="183"/>
    </location>
</feature>
<dbReference type="Gene3D" id="3.40.50.2300">
    <property type="match status" value="1"/>
</dbReference>
<keyword evidence="12 17" id="KW-0472">Membrane</keyword>
<evidence type="ECO:0000256" key="8">
    <source>
        <dbReference type="ARBA" id="ARBA00022777"/>
    </source>
</evidence>
<dbReference type="InterPro" id="IPR036097">
    <property type="entry name" value="HisK_dim/P_sf"/>
</dbReference>
<organism evidence="20 21">
    <name type="scientific">Orbilia oligospora</name>
    <name type="common">Nematode-trapping fungus</name>
    <name type="synonym">Arthrobotrys oligospora</name>
    <dbReference type="NCBI Taxonomy" id="2813651"/>
    <lineage>
        <taxon>Eukaryota</taxon>
        <taxon>Fungi</taxon>
        <taxon>Dikarya</taxon>
        <taxon>Ascomycota</taxon>
        <taxon>Pezizomycotina</taxon>
        <taxon>Orbiliomycetes</taxon>
        <taxon>Orbiliales</taxon>
        <taxon>Orbiliaceae</taxon>
        <taxon>Orbilia</taxon>
    </lineage>
</organism>
<evidence type="ECO:0000256" key="1">
    <source>
        <dbReference type="ARBA" id="ARBA00000085"/>
    </source>
</evidence>
<dbReference type="Pfam" id="PF00512">
    <property type="entry name" value="HisKA"/>
    <property type="match status" value="1"/>
</dbReference>
<evidence type="ECO:0000256" key="10">
    <source>
        <dbReference type="ARBA" id="ARBA00022989"/>
    </source>
</evidence>
<evidence type="ECO:0000256" key="2">
    <source>
        <dbReference type="ARBA" id="ARBA00004370"/>
    </source>
</evidence>
<evidence type="ECO:0000256" key="6">
    <source>
        <dbReference type="ARBA" id="ARBA00022692"/>
    </source>
</evidence>
<dbReference type="PANTHER" id="PTHR43047">
    <property type="entry name" value="TWO-COMPONENT HISTIDINE PROTEIN KINASE"/>
    <property type="match status" value="1"/>
</dbReference>
<dbReference type="SMART" id="SM00388">
    <property type="entry name" value="HisKA"/>
    <property type="match status" value="1"/>
</dbReference>
<evidence type="ECO:0000256" key="5">
    <source>
        <dbReference type="ARBA" id="ARBA00022679"/>
    </source>
</evidence>
<dbReference type="InterPro" id="IPR003594">
    <property type="entry name" value="HATPase_dom"/>
</dbReference>
<dbReference type="EC" id="2.7.13.3" evidence="3"/>
<feature type="compositionally biased region" description="Basic and acidic residues" evidence="16">
    <location>
        <begin position="1133"/>
        <end position="1142"/>
    </location>
</feature>
<dbReference type="SUPFAM" id="SSF47384">
    <property type="entry name" value="Homodimeric domain of signal transducing histidine kinase"/>
    <property type="match status" value="1"/>
</dbReference>
<feature type="region of interest" description="Disordered" evidence="16">
    <location>
        <begin position="799"/>
        <end position="856"/>
    </location>
</feature>
<feature type="compositionally biased region" description="Polar residues" evidence="16">
    <location>
        <begin position="1148"/>
        <end position="1173"/>
    </location>
</feature>
<dbReference type="InterPro" id="IPR005467">
    <property type="entry name" value="His_kinase_dom"/>
</dbReference>
<evidence type="ECO:0000256" key="15">
    <source>
        <dbReference type="SAM" id="Coils"/>
    </source>
</evidence>
<dbReference type="GO" id="GO:0009927">
    <property type="term" value="F:histidine phosphotransfer kinase activity"/>
    <property type="evidence" value="ECO:0007669"/>
    <property type="project" value="TreeGrafter"/>
</dbReference>
<accession>A0A7C8Q519</accession>
<keyword evidence="5" id="KW-0808">Transferase</keyword>
<feature type="domain" description="Histidine kinase" evidence="18">
    <location>
        <begin position="958"/>
        <end position="1254"/>
    </location>
</feature>
<dbReference type="FunFam" id="1.10.287.130:FF:000004">
    <property type="entry name" value="Ethylene receptor 1"/>
    <property type="match status" value="1"/>
</dbReference>
<feature type="compositionally biased region" description="Polar residues" evidence="16">
    <location>
        <begin position="815"/>
        <end position="840"/>
    </location>
</feature>
<keyword evidence="15" id="KW-0175">Coiled coil</keyword>
<feature type="transmembrane region" description="Helical" evidence="17">
    <location>
        <begin position="203"/>
        <end position="229"/>
    </location>
</feature>
<dbReference type="CDD" id="cd17546">
    <property type="entry name" value="REC_hyHK_CKI1_RcsC-like"/>
    <property type="match status" value="1"/>
</dbReference>
<feature type="modified residue" description="4-aspartylphosphate" evidence="14">
    <location>
        <position position="1407"/>
    </location>
</feature>
<keyword evidence="13" id="KW-0325">Glycoprotein</keyword>
<comment type="caution">
    <text evidence="20">The sequence shown here is derived from an EMBL/GenBank/DDBJ whole genome shotgun (WGS) entry which is preliminary data.</text>
</comment>
<feature type="coiled-coil region" evidence="15">
    <location>
        <begin position="917"/>
        <end position="944"/>
    </location>
</feature>
<evidence type="ECO:0000259" key="19">
    <source>
        <dbReference type="PROSITE" id="PS50110"/>
    </source>
</evidence>
<dbReference type="EMBL" id="WIWS01000227">
    <property type="protein sequence ID" value="KAF3196301.1"/>
    <property type="molecule type" value="Genomic_DNA"/>
</dbReference>
<feature type="transmembrane region" description="Helical" evidence="17">
    <location>
        <begin position="241"/>
        <end position="259"/>
    </location>
</feature>
<dbReference type="InterPro" id="IPR011006">
    <property type="entry name" value="CheY-like_superfamily"/>
</dbReference>
<dbReference type="InterPro" id="IPR036890">
    <property type="entry name" value="HATPase_C_sf"/>
</dbReference>
<dbReference type="GO" id="GO:0005524">
    <property type="term" value="F:ATP binding"/>
    <property type="evidence" value="ECO:0007669"/>
    <property type="project" value="UniProtKB-KW"/>
</dbReference>
<dbReference type="SMART" id="SM00448">
    <property type="entry name" value="REC"/>
    <property type="match status" value="1"/>
</dbReference>
<evidence type="ECO:0000256" key="4">
    <source>
        <dbReference type="ARBA" id="ARBA00022553"/>
    </source>
</evidence>
<feature type="compositionally biased region" description="Pro residues" evidence="16">
    <location>
        <begin position="1491"/>
        <end position="1500"/>
    </location>
</feature>
<evidence type="ECO:0000256" key="13">
    <source>
        <dbReference type="ARBA" id="ARBA00023180"/>
    </source>
</evidence>
<dbReference type="Pfam" id="PF00072">
    <property type="entry name" value="Response_reg"/>
    <property type="match status" value="1"/>
</dbReference>
<evidence type="ECO:0000259" key="18">
    <source>
        <dbReference type="PROSITE" id="PS50109"/>
    </source>
</evidence>
<dbReference type="PROSITE" id="PS50110">
    <property type="entry name" value="RESPONSE_REGULATORY"/>
    <property type="match status" value="1"/>
</dbReference>
<gene>
    <name evidence="20" type="primary">HHK5_2</name>
    <name evidence="20" type="ORF">TWF106_005029</name>
</gene>
<name>A0A7C8Q519_ORBOL</name>
<evidence type="ECO:0000313" key="21">
    <source>
        <dbReference type="Proteomes" id="UP000472727"/>
    </source>
</evidence>
<dbReference type="PROSITE" id="PS50109">
    <property type="entry name" value="HIS_KIN"/>
    <property type="match status" value="1"/>
</dbReference>
<evidence type="ECO:0000313" key="20">
    <source>
        <dbReference type="EMBL" id="KAF3196301.1"/>
    </source>
</evidence>
<feature type="transmembrane region" description="Helical" evidence="17">
    <location>
        <begin position="81"/>
        <end position="104"/>
    </location>
</feature>
<dbReference type="GO" id="GO:0000155">
    <property type="term" value="F:phosphorelay sensor kinase activity"/>
    <property type="evidence" value="ECO:0007669"/>
    <property type="project" value="InterPro"/>
</dbReference>